<dbReference type="Gene3D" id="3.40.50.720">
    <property type="entry name" value="NAD(P)-binding Rossmann-like Domain"/>
    <property type="match status" value="1"/>
</dbReference>
<name>A0A834XWD6_APHGI</name>
<dbReference type="SUPFAM" id="SSF50129">
    <property type="entry name" value="GroES-like"/>
    <property type="match status" value="1"/>
</dbReference>
<dbReference type="InterPro" id="IPR002364">
    <property type="entry name" value="Quin_OxRdtase/zeta-crystal_CS"/>
</dbReference>
<dbReference type="InterPro" id="IPR011032">
    <property type="entry name" value="GroES-like_sf"/>
</dbReference>
<accession>A0A834XWD6</accession>
<proteinExistence type="inferred from homology"/>
<dbReference type="GO" id="GO:0008270">
    <property type="term" value="F:zinc ion binding"/>
    <property type="evidence" value="ECO:0007669"/>
    <property type="project" value="InterPro"/>
</dbReference>
<evidence type="ECO:0000256" key="1">
    <source>
        <dbReference type="ARBA" id="ARBA00004173"/>
    </source>
</evidence>
<dbReference type="AlphaFoldDB" id="A0A834XWD6"/>
<comment type="caution">
    <text evidence="7">The sequence shown here is derived from an EMBL/GenBank/DDBJ whole genome shotgun (WGS) entry which is preliminary data.</text>
</comment>
<dbReference type="SUPFAM" id="SSF51735">
    <property type="entry name" value="NAD(P)-binding Rossmann-fold domains"/>
    <property type="match status" value="1"/>
</dbReference>
<keyword evidence="5" id="KW-0496">Mitochondrion</keyword>
<comment type="subcellular location">
    <subcellularLocation>
        <location evidence="1">Mitochondrion</location>
    </subcellularLocation>
</comment>
<evidence type="ECO:0000256" key="5">
    <source>
        <dbReference type="ARBA" id="ARBA00023128"/>
    </source>
</evidence>
<dbReference type="InterPro" id="IPR013154">
    <property type="entry name" value="ADH-like_N"/>
</dbReference>
<keyword evidence="8" id="KW-1185">Reference proteome</keyword>
<dbReference type="GO" id="GO:0016491">
    <property type="term" value="F:oxidoreductase activity"/>
    <property type="evidence" value="ECO:0007669"/>
    <property type="project" value="UniProtKB-KW"/>
</dbReference>
<keyword evidence="3" id="KW-0809">Transit peptide</keyword>
<evidence type="ECO:0000256" key="4">
    <source>
        <dbReference type="ARBA" id="ARBA00023002"/>
    </source>
</evidence>
<dbReference type="Pfam" id="PF08240">
    <property type="entry name" value="ADH_N"/>
    <property type="match status" value="1"/>
</dbReference>
<dbReference type="PANTHER" id="PTHR11695">
    <property type="entry name" value="ALCOHOL DEHYDROGENASE RELATED"/>
    <property type="match status" value="1"/>
</dbReference>
<dbReference type="OrthoDB" id="48317at2759"/>
<organism evidence="7 8">
    <name type="scientific">Aphidius gifuensis</name>
    <name type="common">Parasitoid wasp</name>
    <dbReference type="NCBI Taxonomy" id="684658"/>
    <lineage>
        <taxon>Eukaryota</taxon>
        <taxon>Metazoa</taxon>
        <taxon>Ecdysozoa</taxon>
        <taxon>Arthropoda</taxon>
        <taxon>Hexapoda</taxon>
        <taxon>Insecta</taxon>
        <taxon>Pterygota</taxon>
        <taxon>Neoptera</taxon>
        <taxon>Endopterygota</taxon>
        <taxon>Hymenoptera</taxon>
        <taxon>Apocrita</taxon>
        <taxon>Ichneumonoidea</taxon>
        <taxon>Braconidae</taxon>
        <taxon>Aphidiinae</taxon>
        <taxon>Aphidius</taxon>
    </lineage>
</organism>
<evidence type="ECO:0000313" key="8">
    <source>
        <dbReference type="Proteomes" id="UP000639338"/>
    </source>
</evidence>
<keyword evidence="4" id="KW-0560">Oxidoreductase</keyword>
<dbReference type="InterPro" id="IPR036291">
    <property type="entry name" value="NAD(P)-bd_dom_sf"/>
</dbReference>
<dbReference type="CDD" id="cd08248">
    <property type="entry name" value="RTN4I1"/>
    <property type="match status" value="1"/>
</dbReference>
<evidence type="ECO:0000259" key="6">
    <source>
        <dbReference type="SMART" id="SM00829"/>
    </source>
</evidence>
<dbReference type="InterPro" id="IPR050700">
    <property type="entry name" value="YIM1/Zinc_Alcohol_DH_Fams"/>
</dbReference>
<sequence length="373" mass="41069">MSSSSSSSSETQNQNGKIQIWQINSYGGIGELKLAENVIPINLKSNDVLVKIEASSVNPLDTMMTRGYGKNVLNLLRTLDTWSFGSEFPLTVGRDFSGIVVAKGSNVPDDKLLIGDEVWGVVSPEKQGCHASHIVSDKTWVTKRPKNMTYIESASVIYAGLTAWSALWFTGDLKTKVKNGKQDGMKILILGGSGGVGSMAIQIAKAWNLRVITTCSPDAVETVEKLGADVVVNYRADDADEKIKNEGKYDVILDAANQGLEDVQRRGFIHKTFISLNSPLLNNTDKYGVVFGGITSLWDLVKYNMPGNNNKGWYKWGFFTPSPEGIAFLKKLVDNNQLVPIVQQVYPFKDTPKAYERVDKGHLRGKIVIDMKQ</sequence>
<evidence type="ECO:0000313" key="7">
    <source>
        <dbReference type="EMBL" id="KAF7993822.1"/>
    </source>
</evidence>
<dbReference type="GO" id="GO:0005739">
    <property type="term" value="C:mitochondrion"/>
    <property type="evidence" value="ECO:0007669"/>
    <property type="project" value="UniProtKB-SubCell"/>
</dbReference>
<dbReference type="SMART" id="SM00829">
    <property type="entry name" value="PKS_ER"/>
    <property type="match status" value="1"/>
</dbReference>
<dbReference type="PROSITE" id="PS01162">
    <property type="entry name" value="QOR_ZETA_CRYSTAL"/>
    <property type="match status" value="1"/>
</dbReference>
<comment type="similarity">
    <text evidence="2">Belongs to the zinc-containing alcohol dehydrogenase family. Quinone oxidoreductase subfamily.</text>
</comment>
<dbReference type="EMBL" id="JACMRX010000003">
    <property type="protein sequence ID" value="KAF7993822.1"/>
    <property type="molecule type" value="Genomic_DNA"/>
</dbReference>
<reference evidence="7 8" key="1">
    <citation type="submission" date="2020-08" db="EMBL/GenBank/DDBJ databases">
        <title>Aphidius gifuensis genome sequencing and assembly.</title>
        <authorList>
            <person name="Du Z."/>
        </authorList>
    </citation>
    <scope>NUCLEOTIDE SEQUENCE [LARGE SCALE GENOMIC DNA]</scope>
    <source>
        <strain evidence="7">YNYX2018</strain>
        <tissue evidence="7">Adults</tissue>
    </source>
</reference>
<dbReference type="PANTHER" id="PTHR11695:SF294">
    <property type="entry name" value="RETICULON-4-INTERACTING PROTEIN 1, MITOCHONDRIAL"/>
    <property type="match status" value="1"/>
</dbReference>
<evidence type="ECO:0000256" key="3">
    <source>
        <dbReference type="ARBA" id="ARBA00022946"/>
    </source>
</evidence>
<evidence type="ECO:0000256" key="2">
    <source>
        <dbReference type="ARBA" id="ARBA00010371"/>
    </source>
</evidence>
<dbReference type="Gene3D" id="3.90.180.10">
    <property type="entry name" value="Medium-chain alcohol dehydrogenases, catalytic domain"/>
    <property type="match status" value="1"/>
</dbReference>
<dbReference type="InterPro" id="IPR037397">
    <property type="entry name" value="RTN4IP1"/>
</dbReference>
<dbReference type="Proteomes" id="UP000639338">
    <property type="component" value="Unassembled WGS sequence"/>
</dbReference>
<feature type="domain" description="Enoyl reductase (ER)" evidence="6">
    <location>
        <begin position="27"/>
        <end position="369"/>
    </location>
</feature>
<protein>
    <recommendedName>
        <fullName evidence="6">Enoyl reductase (ER) domain-containing protein</fullName>
    </recommendedName>
</protein>
<dbReference type="InterPro" id="IPR020843">
    <property type="entry name" value="ER"/>
</dbReference>
<dbReference type="Pfam" id="PF13602">
    <property type="entry name" value="ADH_zinc_N_2"/>
    <property type="match status" value="1"/>
</dbReference>
<gene>
    <name evidence="7" type="ORF">HCN44_011091</name>
</gene>
<dbReference type="FunFam" id="3.40.50.720:FF:000147">
    <property type="entry name" value="Reticulon-4-interacting protein 1 homolog, mitochondrial"/>
    <property type="match status" value="1"/>
</dbReference>